<dbReference type="SUPFAM" id="SSF53474">
    <property type="entry name" value="alpha/beta-Hydrolases"/>
    <property type="match status" value="1"/>
</dbReference>
<dbReference type="PANTHER" id="PTHR48081:SF8">
    <property type="entry name" value="ALPHA_BETA HYDROLASE FOLD-3 DOMAIN-CONTAINING PROTEIN-RELATED"/>
    <property type="match status" value="1"/>
</dbReference>
<evidence type="ECO:0000256" key="1">
    <source>
        <dbReference type="ARBA" id="ARBA00022801"/>
    </source>
</evidence>
<feature type="domain" description="Alpha/beta hydrolase fold-3" evidence="3">
    <location>
        <begin position="98"/>
        <end position="327"/>
    </location>
</feature>
<reference evidence="5" key="1">
    <citation type="journal article" date="2019" name="Int. J. Syst. Evol. Microbiol.">
        <title>The Global Catalogue of Microorganisms (GCM) 10K type strain sequencing project: providing services to taxonomists for standard genome sequencing and annotation.</title>
        <authorList>
            <consortium name="The Broad Institute Genomics Platform"/>
            <consortium name="The Broad Institute Genome Sequencing Center for Infectious Disease"/>
            <person name="Wu L."/>
            <person name="Ma J."/>
        </authorList>
    </citation>
    <scope>NUCLEOTIDE SEQUENCE [LARGE SCALE GENOMIC DNA]</scope>
    <source>
        <strain evidence="5">CGMCC 1.16455</strain>
    </source>
</reference>
<evidence type="ECO:0000313" key="5">
    <source>
        <dbReference type="Proteomes" id="UP001595937"/>
    </source>
</evidence>
<keyword evidence="1 4" id="KW-0378">Hydrolase</keyword>
<gene>
    <name evidence="4" type="ORF">ACFPK8_11605</name>
</gene>
<protein>
    <submittedName>
        <fullName evidence="4">Alpha/beta hydrolase</fullName>
    </submittedName>
</protein>
<dbReference type="InterPro" id="IPR013094">
    <property type="entry name" value="AB_hydrolase_3"/>
</dbReference>
<organism evidence="4 5">
    <name type="scientific">Brachybacterium tyrofermentans</name>
    <dbReference type="NCBI Taxonomy" id="47848"/>
    <lineage>
        <taxon>Bacteria</taxon>
        <taxon>Bacillati</taxon>
        <taxon>Actinomycetota</taxon>
        <taxon>Actinomycetes</taxon>
        <taxon>Micrococcales</taxon>
        <taxon>Dermabacteraceae</taxon>
        <taxon>Brachybacterium</taxon>
    </lineage>
</organism>
<evidence type="ECO:0000256" key="2">
    <source>
        <dbReference type="SAM" id="MobiDB-lite"/>
    </source>
</evidence>
<dbReference type="GO" id="GO:0016787">
    <property type="term" value="F:hydrolase activity"/>
    <property type="evidence" value="ECO:0007669"/>
    <property type="project" value="UniProtKB-KW"/>
</dbReference>
<dbReference type="RefSeq" id="WP_343924758.1">
    <property type="nucleotide sequence ID" value="NZ_BAAAIR010000043.1"/>
</dbReference>
<proteinExistence type="predicted"/>
<name>A0ABW0FHA5_9MICO</name>
<dbReference type="Gene3D" id="3.40.50.1820">
    <property type="entry name" value="alpha/beta hydrolase"/>
    <property type="match status" value="1"/>
</dbReference>
<dbReference type="Proteomes" id="UP001595937">
    <property type="component" value="Unassembled WGS sequence"/>
</dbReference>
<feature type="region of interest" description="Disordered" evidence="2">
    <location>
        <begin position="1"/>
        <end position="28"/>
    </location>
</feature>
<dbReference type="InterPro" id="IPR029058">
    <property type="entry name" value="AB_hydrolase_fold"/>
</dbReference>
<dbReference type="InterPro" id="IPR050300">
    <property type="entry name" value="GDXG_lipolytic_enzyme"/>
</dbReference>
<dbReference type="GeneID" id="303297915"/>
<sequence>MTEQTAPDLTPAPRDPAAEASAEPTAPLEMERRLSLLAGAGTWEDVAPEAHRAWDALYGPPEEWELVIEDREIPGPHGPVPVRIYTPQTAPDGPRPCLVWLHGGGFMHGDLDMPEGDHVARGVAGRADAVVVSVDYRLCDEIDGSPGRTFPGGPEHVTAPIPLDDVCAAVAWTRDSAQALGIDPARVAIGGASAGGNLAAAASLRLADEGTPLAASLLMYLVAHPLRREPDAEEAEALAGTPPMLRFSLETMRAMSGNYIGRPLEEATPYDFPGLAAPEQLAGLPRTYIETDEYDDLRVSGRRYAEQLREAGVDVDYTVRRGVCHGHLNRVGLAEAQQSMDRMGQLVRDL</sequence>
<dbReference type="PANTHER" id="PTHR48081">
    <property type="entry name" value="AB HYDROLASE SUPERFAMILY PROTEIN C4A8.06C"/>
    <property type="match status" value="1"/>
</dbReference>
<evidence type="ECO:0000313" key="4">
    <source>
        <dbReference type="EMBL" id="MFC5298158.1"/>
    </source>
</evidence>
<keyword evidence="5" id="KW-1185">Reference proteome</keyword>
<evidence type="ECO:0000259" key="3">
    <source>
        <dbReference type="Pfam" id="PF07859"/>
    </source>
</evidence>
<feature type="compositionally biased region" description="Low complexity" evidence="2">
    <location>
        <begin position="18"/>
        <end position="28"/>
    </location>
</feature>
<accession>A0ABW0FHA5</accession>
<comment type="caution">
    <text evidence="4">The sequence shown here is derived from an EMBL/GenBank/DDBJ whole genome shotgun (WGS) entry which is preliminary data.</text>
</comment>
<dbReference type="EMBL" id="JBHSLN010000024">
    <property type="protein sequence ID" value="MFC5298158.1"/>
    <property type="molecule type" value="Genomic_DNA"/>
</dbReference>
<dbReference type="Pfam" id="PF07859">
    <property type="entry name" value="Abhydrolase_3"/>
    <property type="match status" value="1"/>
</dbReference>